<dbReference type="Proteomes" id="UP001372834">
    <property type="component" value="Unassembled WGS sequence"/>
</dbReference>
<accession>A0AAN8RXH7</accession>
<evidence type="ECO:0000256" key="1">
    <source>
        <dbReference type="SAM" id="MobiDB-lite"/>
    </source>
</evidence>
<name>A0AAN8RXH7_POLSC</name>
<evidence type="ECO:0000313" key="2">
    <source>
        <dbReference type="EMBL" id="KAK6629933.1"/>
    </source>
</evidence>
<protein>
    <submittedName>
        <fullName evidence="2">Uncharacterized protein</fullName>
    </submittedName>
</protein>
<organism evidence="2 3">
    <name type="scientific">Polyplax serrata</name>
    <name type="common">Common mouse louse</name>
    <dbReference type="NCBI Taxonomy" id="468196"/>
    <lineage>
        <taxon>Eukaryota</taxon>
        <taxon>Metazoa</taxon>
        <taxon>Ecdysozoa</taxon>
        <taxon>Arthropoda</taxon>
        <taxon>Hexapoda</taxon>
        <taxon>Insecta</taxon>
        <taxon>Pterygota</taxon>
        <taxon>Neoptera</taxon>
        <taxon>Paraneoptera</taxon>
        <taxon>Psocodea</taxon>
        <taxon>Troctomorpha</taxon>
        <taxon>Phthiraptera</taxon>
        <taxon>Anoplura</taxon>
        <taxon>Polyplacidae</taxon>
        <taxon>Polyplax</taxon>
    </lineage>
</organism>
<sequence length="99" mass="11582">MAGMKATPGVQPGSLTPEGRKKKMMSLVYPRNYIRKKCTFETTSSMIEVMEAEKLVVHNVTRDSFYNLQEKISHEWQCGNVWLKRKEYGERQKGSYKYL</sequence>
<gene>
    <name evidence="2" type="ORF">RUM43_003754</name>
</gene>
<reference evidence="2 3" key="1">
    <citation type="submission" date="2023-10" db="EMBL/GenBank/DDBJ databases">
        <title>Genomes of two closely related lineages of the louse Polyplax serrata with different host specificities.</title>
        <authorList>
            <person name="Martinu J."/>
            <person name="Tarabai H."/>
            <person name="Stefka J."/>
            <person name="Hypsa V."/>
        </authorList>
    </citation>
    <scope>NUCLEOTIDE SEQUENCE [LARGE SCALE GENOMIC DNA]</scope>
    <source>
        <strain evidence="2">HR10_N</strain>
    </source>
</reference>
<feature type="region of interest" description="Disordered" evidence="1">
    <location>
        <begin position="1"/>
        <end position="21"/>
    </location>
</feature>
<dbReference type="AlphaFoldDB" id="A0AAN8RXH7"/>
<proteinExistence type="predicted"/>
<comment type="caution">
    <text evidence="2">The sequence shown here is derived from an EMBL/GenBank/DDBJ whole genome shotgun (WGS) entry which is preliminary data.</text>
</comment>
<dbReference type="EMBL" id="JAWJWE010000036">
    <property type="protein sequence ID" value="KAK6629933.1"/>
    <property type="molecule type" value="Genomic_DNA"/>
</dbReference>
<evidence type="ECO:0000313" key="3">
    <source>
        <dbReference type="Proteomes" id="UP001372834"/>
    </source>
</evidence>